<dbReference type="PANTHER" id="PTHR37832:SF1">
    <property type="entry name" value="STRESS-RESPONSE A_B BARREL DOMAIN-CONTAINING PROTEIN"/>
    <property type="match status" value="1"/>
</dbReference>
<evidence type="ECO:0000259" key="1">
    <source>
        <dbReference type="PROSITE" id="PS51502"/>
    </source>
</evidence>
<dbReference type="AlphaFoldDB" id="A0A9D1MF61"/>
<dbReference type="Pfam" id="PF07876">
    <property type="entry name" value="Dabb"/>
    <property type="match status" value="1"/>
</dbReference>
<dbReference type="PROSITE" id="PS51502">
    <property type="entry name" value="S_R_A_B_BARREL"/>
    <property type="match status" value="1"/>
</dbReference>
<dbReference type="InterPro" id="IPR013097">
    <property type="entry name" value="Dabb"/>
</dbReference>
<proteinExistence type="predicted"/>
<gene>
    <name evidence="2" type="ORF">IAC57_03235</name>
</gene>
<protein>
    <submittedName>
        <fullName evidence="2">Dabb family protein</fullName>
    </submittedName>
</protein>
<dbReference type="EMBL" id="DVMZ01000085">
    <property type="protein sequence ID" value="HIU59096.1"/>
    <property type="molecule type" value="Genomic_DNA"/>
</dbReference>
<feature type="domain" description="Stress-response A/B barrel" evidence="1">
    <location>
        <begin position="2"/>
        <end position="92"/>
    </location>
</feature>
<organism evidence="2 3">
    <name type="scientific">Candidatus Scatosoma pullistercoris</name>
    <dbReference type="NCBI Taxonomy" id="2840934"/>
    <lineage>
        <taxon>Bacteria</taxon>
        <taxon>Bacillati</taxon>
        <taxon>Bacillota</taxon>
        <taxon>Clostridia</taxon>
        <taxon>Candidatus Scatosoma</taxon>
    </lineage>
</organism>
<dbReference type="InterPro" id="IPR011008">
    <property type="entry name" value="Dimeric_a/b-barrel"/>
</dbReference>
<evidence type="ECO:0000313" key="3">
    <source>
        <dbReference type="Proteomes" id="UP000824081"/>
    </source>
</evidence>
<accession>A0A9D1MF61</accession>
<dbReference type="Proteomes" id="UP000824081">
    <property type="component" value="Unassembled WGS sequence"/>
</dbReference>
<reference evidence="2" key="1">
    <citation type="submission" date="2020-10" db="EMBL/GenBank/DDBJ databases">
        <authorList>
            <person name="Gilroy R."/>
        </authorList>
    </citation>
    <scope>NUCLEOTIDE SEQUENCE</scope>
    <source>
        <strain evidence="2">11687</strain>
    </source>
</reference>
<dbReference type="SUPFAM" id="SSF54909">
    <property type="entry name" value="Dimeric alpha+beta barrel"/>
    <property type="match status" value="1"/>
</dbReference>
<dbReference type="PANTHER" id="PTHR37832">
    <property type="entry name" value="BLL2683 PROTEIN"/>
    <property type="match status" value="1"/>
</dbReference>
<sequence>MVRHIVCFKLKDASKKEEAKEILLSMRGRVPEVKELEAGTDFLGSARSYDVFLGVLLEDRAALEAYQKDPYHVGVVKKFMHAETQSSVAVDFEL</sequence>
<comment type="caution">
    <text evidence="2">The sequence shown here is derived from an EMBL/GenBank/DDBJ whole genome shotgun (WGS) entry which is preliminary data.</text>
</comment>
<name>A0A9D1MF61_9FIRM</name>
<dbReference type="Gene3D" id="3.30.70.100">
    <property type="match status" value="1"/>
</dbReference>
<dbReference type="SMART" id="SM00886">
    <property type="entry name" value="Dabb"/>
    <property type="match status" value="1"/>
</dbReference>
<reference evidence="2" key="2">
    <citation type="journal article" date="2021" name="PeerJ">
        <title>Extensive microbial diversity within the chicken gut microbiome revealed by metagenomics and culture.</title>
        <authorList>
            <person name="Gilroy R."/>
            <person name="Ravi A."/>
            <person name="Getino M."/>
            <person name="Pursley I."/>
            <person name="Horton D.L."/>
            <person name="Alikhan N.F."/>
            <person name="Baker D."/>
            <person name="Gharbi K."/>
            <person name="Hall N."/>
            <person name="Watson M."/>
            <person name="Adriaenssens E.M."/>
            <person name="Foster-Nyarko E."/>
            <person name="Jarju S."/>
            <person name="Secka A."/>
            <person name="Antonio M."/>
            <person name="Oren A."/>
            <person name="Chaudhuri R.R."/>
            <person name="La Ragione R."/>
            <person name="Hildebrand F."/>
            <person name="Pallen M.J."/>
        </authorList>
    </citation>
    <scope>NUCLEOTIDE SEQUENCE</scope>
    <source>
        <strain evidence="2">11687</strain>
    </source>
</reference>
<evidence type="ECO:0000313" key="2">
    <source>
        <dbReference type="EMBL" id="HIU59096.1"/>
    </source>
</evidence>